<dbReference type="Pfam" id="PF00730">
    <property type="entry name" value="HhH-GPD"/>
    <property type="match status" value="1"/>
</dbReference>
<dbReference type="GO" id="GO:0032131">
    <property type="term" value="F:alkylated DNA binding"/>
    <property type="evidence" value="ECO:0007669"/>
    <property type="project" value="TreeGrafter"/>
</dbReference>
<dbReference type="Proteomes" id="UP001161669">
    <property type="component" value="Segment"/>
</dbReference>
<name>A0A3T1CX89_9VIRU</name>
<dbReference type="KEGG" id="vg:80540804"/>
<evidence type="ECO:0000313" key="4">
    <source>
        <dbReference type="EMBL" id="BBI30452.1"/>
    </source>
</evidence>
<evidence type="ECO:0000313" key="5">
    <source>
        <dbReference type="Proteomes" id="UP001161669"/>
    </source>
</evidence>
<dbReference type="InterPro" id="IPR003265">
    <property type="entry name" value="HhH-GPD_domain"/>
</dbReference>
<dbReference type="GO" id="GO:0006285">
    <property type="term" value="P:base-excision repair, AP site formation"/>
    <property type="evidence" value="ECO:0007669"/>
    <property type="project" value="TreeGrafter"/>
</dbReference>
<dbReference type="Gene3D" id="1.10.340.30">
    <property type="entry name" value="Hypothetical protein, domain 2"/>
    <property type="match status" value="1"/>
</dbReference>
<dbReference type="GO" id="GO:0043916">
    <property type="term" value="F:DNA-7-methylguanine glycosylase activity"/>
    <property type="evidence" value="ECO:0007669"/>
    <property type="project" value="TreeGrafter"/>
</dbReference>
<accession>A0A3T1CX89</accession>
<dbReference type="Gene3D" id="1.10.1670.40">
    <property type="match status" value="1"/>
</dbReference>
<dbReference type="InterPro" id="IPR011257">
    <property type="entry name" value="DNA_glycosylase"/>
</dbReference>
<dbReference type="SMART" id="SM00478">
    <property type="entry name" value="ENDO3c"/>
    <property type="match status" value="1"/>
</dbReference>
<keyword evidence="1" id="KW-0227">DNA damage</keyword>
<keyword evidence="5" id="KW-1185">Reference proteome</keyword>
<evidence type="ECO:0000256" key="2">
    <source>
        <dbReference type="ARBA" id="ARBA00023204"/>
    </source>
</evidence>
<dbReference type="GO" id="GO:0032993">
    <property type="term" value="C:protein-DNA complex"/>
    <property type="evidence" value="ECO:0007669"/>
    <property type="project" value="TreeGrafter"/>
</dbReference>
<organism evidence="4 5">
    <name type="scientific">Acanthamoeba castellanii medusavirus J1</name>
    <dbReference type="NCBI Taxonomy" id="3114988"/>
    <lineage>
        <taxon>Viruses</taxon>
        <taxon>Varidnaviria</taxon>
        <taxon>Bamfordvirae</taxon>
        <taxon>Nucleocytoviricota</taxon>
        <taxon>Megaviricetes</taxon>
        <taxon>Mamonoviridae</taxon>
        <taxon>Medusavirus</taxon>
        <taxon>Medusavirus medusae</taxon>
    </lineage>
</organism>
<dbReference type="PANTHER" id="PTHR43003:SF5">
    <property type="entry name" value="DNA-3-METHYLADENINE GLYCOSYLASE"/>
    <property type="match status" value="1"/>
</dbReference>
<dbReference type="SUPFAM" id="SSF48150">
    <property type="entry name" value="DNA-glycosylase"/>
    <property type="match status" value="1"/>
</dbReference>
<evidence type="ECO:0000256" key="1">
    <source>
        <dbReference type="ARBA" id="ARBA00022763"/>
    </source>
</evidence>
<proteinExistence type="predicted"/>
<keyword evidence="2" id="KW-0234">DNA repair</keyword>
<dbReference type="GO" id="GO:0006307">
    <property type="term" value="P:DNA alkylation repair"/>
    <property type="evidence" value="ECO:0007669"/>
    <property type="project" value="TreeGrafter"/>
</dbReference>
<dbReference type="CDD" id="cd00056">
    <property type="entry name" value="ENDO3c"/>
    <property type="match status" value="1"/>
</dbReference>
<dbReference type="InterPro" id="IPR051912">
    <property type="entry name" value="Alkylbase_DNA_Glycosylase/TA"/>
</dbReference>
<reference evidence="5" key="1">
    <citation type="journal article" date="2019" name="J. Virol.">
        <title>Medusavirus, a novel large DNA virus discovered from hot spring water.</title>
        <authorList>
            <person name="Yoshikawa G."/>
            <person name="Blanc-Mathieu R."/>
            <person name="Song C."/>
            <person name="Kayama Y."/>
            <person name="Mochizuki T."/>
            <person name="Murata K."/>
            <person name="Ogata H."/>
            <person name="Takemura M."/>
        </authorList>
    </citation>
    <scope>NUCLEOTIDE SEQUENCE [LARGE SCALE GENOMIC DNA]</scope>
</reference>
<dbReference type="PANTHER" id="PTHR43003">
    <property type="entry name" value="DNA-3-METHYLADENINE GLYCOSYLASE"/>
    <property type="match status" value="1"/>
</dbReference>
<feature type="domain" description="HhH-GPD" evidence="3">
    <location>
        <begin position="114"/>
        <end position="266"/>
    </location>
</feature>
<protein>
    <submittedName>
        <fullName evidence="4">DNA-3-methyladenine glycosylase</fullName>
    </submittedName>
</protein>
<dbReference type="EMBL" id="AP018495">
    <property type="protein sequence ID" value="BBI30452.1"/>
    <property type="molecule type" value="Genomic_DNA"/>
</dbReference>
<sequence length="271" mass="30635">MYSVYDNFHCDFCDKTGVRAYGVGGPPEHGDVLSACEECLIAGCCEDALKRHIRAGHLDHRPWSADFPHGHSAQEKALTTIEPAFQHVLDYHGEQLDTAPYVKEPFAAIVRGIIGQRIRFSHAQEIFARLNRETSVTPQKIVDMGIAGLATVMRHKSKAEVVYNLSRHLVDNNITLGGTPDELLENFKNLRNHGIKGLGQWTADNAILSVFPDHDLFPCGDLFLQERVQKLLNLDDKPSLEDMHAITAKWSPHRGVAAWLLWRWFEDTRYE</sequence>
<dbReference type="GO" id="GO:0008725">
    <property type="term" value="F:DNA-3-methyladenine glycosylase activity"/>
    <property type="evidence" value="ECO:0007669"/>
    <property type="project" value="TreeGrafter"/>
</dbReference>
<evidence type="ECO:0000259" key="3">
    <source>
        <dbReference type="SMART" id="SM00478"/>
    </source>
</evidence>